<sequence>MANAIELAPFLAFDKVTKKLAPRQYEPNRMLLQFPDIFANISAVVADTPKSTLQAVFIVTAYSSYELFFSASSLTGMDRWEKGCYQYIDESLPWLASKFFLDATYSNESRENLETMTEELKSALIKRVSTNDWMQNDTKTLVNEKLFEVKANVGYLQHTPDAWNATDLLKYSSPINITDSYFNNALSIRQWAVSRALQALSRPVDDTLWPEFGVHSFNAQARYYTQYNAILLPAGLTQKPVYFKDAPSYLVYGSTGIVSGHKITHGFDTNGRLWNNNRQYEDWWDAESEAAFENRTQCFVDQFSSMPLTDHNGRMVLNKTGQPAYINGAFTVSENIADAGGVVSAWEAWREHEASVPSKRLPGLDEFTKEQLFFITAGQMWCSKSSREDLLAKIAVDVHAPAFARVMAITQNSKGFREAWQCKEKEPICEI</sequence>
<comment type="cofactor">
    <cofactor evidence="1">
        <name>Zn(2+)</name>
        <dbReference type="ChEBI" id="CHEBI:29105"/>
    </cofactor>
</comment>
<evidence type="ECO:0000259" key="7">
    <source>
        <dbReference type="Pfam" id="PF01431"/>
    </source>
</evidence>
<evidence type="ECO:0000256" key="6">
    <source>
        <dbReference type="ARBA" id="ARBA00023049"/>
    </source>
</evidence>
<dbReference type="Pfam" id="PF01431">
    <property type="entry name" value="Peptidase_M13"/>
    <property type="match status" value="1"/>
</dbReference>
<dbReference type="PRINTS" id="PR00786">
    <property type="entry name" value="NEPRILYSIN"/>
</dbReference>
<organism evidence="9 10">
    <name type="scientific">Setomelanomma holmii</name>
    <dbReference type="NCBI Taxonomy" id="210430"/>
    <lineage>
        <taxon>Eukaryota</taxon>
        <taxon>Fungi</taxon>
        <taxon>Dikarya</taxon>
        <taxon>Ascomycota</taxon>
        <taxon>Pezizomycotina</taxon>
        <taxon>Dothideomycetes</taxon>
        <taxon>Pleosporomycetidae</taxon>
        <taxon>Pleosporales</taxon>
        <taxon>Pleosporineae</taxon>
        <taxon>Phaeosphaeriaceae</taxon>
        <taxon>Setomelanomma</taxon>
    </lineage>
</organism>
<accession>A0A9P4HA48</accession>
<evidence type="ECO:0000256" key="4">
    <source>
        <dbReference type="ARBA" id="ARBA00022801"/>
    </source>
</evidence>
<keyword evidence="4" id="KW-0378">Hydrolase</keyword>
<dbReference type="SUPFAM" id="SSF55486">
    <property type="entry name" value="Metalloproteases ('zincins'), catalytic domain"/>
    <property type="match status" value="1"/>
</dbReference>
<keyword evidence="3" id="KW-0479">Metal-binding</keyword>
<dbReference type="PANTHER" id="PTHR11733:SF240">
    <property type="entry name" value="GH14155P-RELATED"/>
    <property type="match status" value="1"/>
</dbReference>
<dbReference type="EMBL" id="ML978201">
    <property type="protein sequence ID" value="KAF2029391.1"/>
    <property type="molecule type" value="Genomic_DNA"/>
</dbReference>
<evidence type="ECO:0000256" key="1">
    <source>
        <dbReference type="ARBA" id="ARBA00001947"/>
    </source>
</evidence>
<dbReference type="GO" id="GO:0004222">
    <property type="term" value="F:metalloendopeptidase activity"/>
    <property type="evidence" value="ECO:0007669"/>
    <property type="project" value="InterPro"/>
</dbReference>
<reference evidence="9" key="1">
    <citation type="journal article" date="2020" name="Stud. Mycol.">
        <title>101 Dothideomycetes genomes: a test case for predicting lifestyles and emergence of pathogens.</title>
        <authorList>
            <person name="Haridas S."/>
            <person name="Albert R."/>
            <person name="Binder M."/>
            <person name="Bloem J."/>
            <person name="Labutti K."/>
            <person name="Salamov A."/>
            <person name="Andreopoulos B."/>
            <person name="Baker S."/>
            <person name="Barry K."/>
            <person name="Bills G."/>
            <person name="Bluhm B."/>
            <person name="Cannon C."/>
            <person name="Castanera R."/>
            <person name="Culley D."/>
            <person name="Daum C."/>
            <person name="Ezra D."/>
            <person name="Gonzalez J."/>
            <person name="Henrissat B."/>
            <person name="Kuo A."/>
            <person name="Liang C."/>
            <person name="Lipzen A."/>
            <person name="Lutzoni F."/>
            <person name="Magnuson J."/>
            <person name="Mondo S."/>
            <person name="Nolan M."/>
            <person name="Ohm R."/>
            <person name="Pangilinan J."/>
            <person name="Park H.-J."/>
            <person name="Ramirez L."/>
            <person name="Alfaro M."/>
            <person name="Sun H."/>
            <person name="Tritt A."/>
            <person name="Yoshinaga Y."/>
            <person name="Zwiers L.-H."/>
            <person name="Turgeon B."/>
            <person name="Goodwin S."/>
            <person name="Spatafora J."/>
            <person name="Crous P."/>
            <person name="Grigoriev I."/>
        </authorList>
    </citation>
    <scope>NUCLEOTIDE SEQUENCE</scope>
    <source>
        <strain evidence="9">CBS 110217</strain>
    </source>
</reference>
<dbReference type="Pfam" id="PF05649">
    <property type="entry name" value="Peptidase_M13_N"/>
    <property type="match status" value="1"/>
</dbReference>
<dbReference type="PROSITE" id="PS51885">
    <property type="entry name" value="NEPRILYSIN"/>
    <property type="match status" value="1"/>
</dbReference>
<feature type="domain" description="Peptidase M13 C-terminal" evidence="7">
    <location>
        <begin position="223"/>
        <end position="428"/>
    </location>
</feature>
<evidence type="ECO:0000256" key="3">
    <source>
        <dbReference type="ARBA" id="ARBA00022723"/>
    </source>
</evidence>
<protein>
    <submittedName>
        <fullName evidence="9">Zincin</fullName>
    </submittedName>
</protein>
<comment type="caution">
    <text evidence="9">The sequence shown here is derived from an EMBL/GenBank/DDBJ whole genome shotgun (WGS) entry which is preliminary data.</text>
</comment>
<dbReference type="InterPro" id="IPR024079">
    <property type="entry name" value="MetalloPept_cat_dom_sf"/>
</dbReference>
<keyword evidence="10" id="KW-1185">Reference proteome</keyword>
<dbReference type="GO" id="GO:0005886">
    <property type="term" value="C:plasma membrane"/>
    <property type="evidence" value="ECO:0007669"/>
    <property type="project" value="TreeGrafter"/>
</dbReference>
<dbReference type="AlphaFoldDB" id="A0A9P4HA48"/>
<gene>
    <name evidence="9" type="ORF">EK21DRAFT_89805</name>
</gene>
<name>A0A9P4HA48_9PLEO</name>
<evidence type="ECO:0000313" key="10">
    <source>
        <dbReference type="Proteomes" id="UP000799777"/>
    </source>
</evidence>
<keyword evidence="6" id="KW-0482">Metalloprotease</keyword>
<proteinExistence type="predicted"/>
<dbReference type="OrthoDB" id="6475849at2759"/>
<dbReference type="Proteomes" id="UP000799777">
    <property type="component" value="Unassembled WGS sequence"/>
</dbReference>
<evidence type="ECO:0000259" key="8">
    <source>
        <dbReference type="Pfam" id="PF05649"/>
    </source>
</evidence>
<dbReference type="GO" id="GO:0046872">
    <property type="term" value="F:metal ion binding"/>
    <property type="evidence" value="ECO:0007669"/>
    <property type="project" value="UniProtKB-KW"/>
</dbReference>
<dbReference type="GO" id="GO:0016485">
    <property type="term" value="P:protein processing"/>
    <property type="evidence" value="ECO:0007669"/>
    <property type="project" value="TreeGrafter"/>
</dbReference>
<dbReference type="Gene3D" id="1.10.1380.10">
    <property type="entry name" value="Neutral endopeptidase , domain2"/>
    <property type="match status" value="1"/>
</dbReference>
<dbReference type="InterPro" id="IPR042089">
    <property type="entry name" value="Peptidase_M13_dom_2"/>
</dbReference>
<dbReference type="InterPro" id="IPR008753">
    <property type="entry name" value="Peptidase_M13_N"/>
</dbReference>
<feature type="domain" description="Peptidase M13 N-terminal" evidence="8">
    <location>
        <begin position="6"/>
        <end position="155"/>
    </location>
</feature>
<evidence type="ECO:0000256" key="5">
    <source>
        <dbReference type="ARBA" id="ARBA00022833"/>
    </source>
</evidence>
<evidence type="ECO:0000256" key="2">
    <source>
        <dbReference type="ARBA" id="ARBA00022670"/>
    </source>
</evidence>
<evidence type="ECO:0000313" key="9">
    <source>
        <dbReference type="EMBL" id="KAF2029391.1"/>
    </source>
</evidence>
<dbReference type="CDD" id="cd08662">
    <property type="entry name" value="M13"/>
    <property type="match status" value="1"/>
</dbReference>
<keyword evidence="5" id="KW-0862">Zinc</keyword>
<dbReference type="InterPro" id="IPR000718">
    <property type="entry name" value="Peptidase_M13"/>
</dbReference>
<dbReference type="InterPro" id="IPR018497">
    <property type="entry name" value="Peptidase_M13_C"/>
</dbReference>
<dbReference type="Gene3D" id="3.40.390.10">
    <property type="entry name" value="Collagenase (Catalytic Domain)"/>
    <property type="match status" value="1"/>
</dbReference>
<keyword evidence="2" id="KW-0645">Protease</keyword>
<dbReference type="PANTHER" id="PTHR11733">
    <property type="entry name" value="ZINC METALLOPROTEASE FAMILY M13 NEPRILYSIN-RELATED"/>
    <property type="match status" value="1"/>
</dbReference>